<comment type="caution">
    <text evidence="3">The sequence shown here is derived from an EMBL/GenBank/DDBJ whole genome shotgun (WGS) entry which is preliminary data.</text>
</comment>
<evidence type="ECO:0000256" key="1">
    <source>
        <dbReference type="SAM" id="SignalP"/>
    </source>
</evidence>
<proteinExistence type="predicted"/>
<evidence type="ECO:0000313" key="4">
    <source>
        <dbReference type="Proteomes" id="UP001629274"/>
    </source>
</evidence>
<dbReference type="RefSeq" id="WP_408260865.1">
    <property type="nucleotide sequence ID" value="NZ_JAQQCK010000004.1"/>
</dbReference>
<feature type="domain" description="DUF4399" evidence="2">
    <location>
        <begin position="54"/>
        <end position="141"/>
    </location>
</feature>
<dbReference type="InterPro" id="IPR025512">
    <property type="entry name" value="DUF4399"/>
</dbReference>
<gene>
    <name evidence="3" type="ORF">PQR03_21875</name>
</gene>
<dbReference type="EMBL" id="JAQQDR010000008">
    <property type="protein sequence ID" value="MFM0240782.1"/>
    <property type="molecule type" value="Genomic_DNA"/>
</dbReference>
<feature type="chain" id="PRO_5046363563" evidence="1">
    <location>
        <begin position="25"/>
        <end position="144"/>
    </location>
</feature>
<feature type="signal peptide" evidence="1">
    <location>
        <begin position="1"/>
        <end position="24"/>
    </location>
</feature>
<dbReference type="Pfam" id="PF14347">
    <property type="entry name" value="DUF4399"/>
    <property type="match status" value="1"/>
</dbReference>
<evidence type="ECO:0000259" key="2">
    <source>
        <dbReference type="Pfam" id="PF14347"/>
    </source>
</evidence>
<sequence length="144" mass="15579">MYKIIAVAALVMSAALASPNAANAGTTPAPAGAHEYIGYPNDGQVVPANKPFKVWFGLRYMGVAPKGVKYPNTGHHHLLIDTDLPPMDQEIPSDRNHLHFGAGETETMIQLPPGKHTLQLLMGDDMHVPHNPPVYSKKITVIAR</sequence>
<name>A0ABW9BK50_9BURK</name>
<reference evidence="3 4" key="1">
    <citation type="journal article" date="2024" name="Chem. Sci.">
        <title>Discovery of megapolipeptins by genome mining of a Burkholderiales bacteria collection.</title>
        <authorList>
            <person name="Paulo B.S."/>
            <person name="Recchia M.J.J."/>
            <person name="Lee S."/>
            <person name="Fergusson C.H."/>
            <person name="Romanowski S.B."/>
            <person name="Hernandez A."/>
            <person name="Krull N."/>
            <person name="Liu D.Y."/>
            <person name="Cavanagh H."/>
            <person name="Bos A."/>
            <person name="Gray C.A."/>
            <person name="Murphy B.T."/>
            <person name="Linington R.G."/>
            <person name="Eustaquio A.S."/>
        </authorList>
    </citation>
    <scope>NUCLEOTIDE SEQUENCE [LARGE SCALE GENOMIC DNA]</scope>
    <source>
        <strain evidence="3 4">RL17-351-BIE-A</strain>
    </source>
</reference>
<organism evidence="3 4">
    <name type="scientific">Paraburkholderia phytofirmans</name>
    <dbReference type="NCBI Taxonomy" id="261302"/>
    <lineage>
        <taxon>Bacteria</taxon>
        <taxon>Pseudomonadati</taxon>
        <taxon>Pseudomonadota</taxon>
        <taxon>Betaproteobacteria</taxon>
        <taxon>Burkholderiales</taxon>
        <taxon>Burkholderiaceae</taxon>
        <taxon>Paraburkholderia</taxon>
    </lineage>
</organism>
<dbReference type="Proteomes" id="UP001629274">
    <property type="component" value="Unassembled WGS sequence"/>
</dbReference>
<accession>A0ABW9BK50</accession>
<protein>
    <submittedName>
        <fullName evidence="3">DUF4399 domain-containing protein</fullName>
    </submittedName>
</protein>
<keyword evidence="4" id="KW-1185">Reference proteome</keyword>
<keyword evidence="1" id="KW-0732">Signal</keyword>
<evidence type="ECO:0000313" key="3">
    <source>
        <dbReference type="EMBL" id="MFM0240782.1"/>
    </source>
</evidence>